<reference evidence="2 3" key="1">
    <citation type="submission" date="2019-09" db="EMBL/GenBank/DDBJ databases">
        <title>Bird 10,000 Genomes (B10K) Project - Family phase.</title>
        <authorList>
            <person name="Zhang G."/>
        </authorList>
    </citation>
    <scope>NUCLEOTIDE SEQUENCE [LARGE SCALE GENOMIC DNA]</scope>
    <source>
        <strain evidence="2">B10K-DU-012-52</strain>
    </source>
</reference>
<feature type="non-terminal residue" evidence="2">
    <location>
        <position position="1"/>
    </location>
</feature>
<proteinExistence type="predicted"/>
<comment type="caution">
    <text evidence="2">The sequence shown here is derived from an EMBL/GenBank/DDBJ whole genome shotgun (WGS) entry which is preliminary data.</text>
</comment>
<feature type="non-terminal residue" evidence="2">
    <location>
        <position position="339"/>
    </location>
</feature>
<organism evidence="2 3">
    <name type="scientific">Brachypteracias leptosomus</name>
    <name type="common">short-legged ground-roller</name>
    <dbReference type="NCBI Taxonomy" id="135165"/>
    <lineage>
        <taxon>Eukaryota</taxon>
        <taxon>Metazoa</taxon>
        <taxon>Chordata</taxon>
        <taxon>Craniata</taxon>
        <taxon>Vertebrata</taxon>
        <taxon>Euteleostomi</taxon>
        <taxon>Archelosauria</taxon>
        <taxon>Archosauria</taxon>
        <taxon>Dinosauria</taxon>
        <taxon>Saurischia</taxon>
        <taxon>Theropoda</taxon>
        <taxon>Coelurosauria</taxon>
        <taxon>Aves</taxon>
        <taxon>Neognathae</taxon>
        <taxon>Neoaves</taxon>
        <taxon>Telluraves</taxon>
        <taxon>Coraciimorphae</taxon>
        <taxon>Coraciiformes</taxon>
        <taxon>Brachypteraciidae</taxon>
        <taxon>Brachypteracias</taxon>
    </lineage>
</organism>
<feature type="region of interest" description="Disordered" evidence="1">
    <location>
        <begin position="139"/>
        <end position="166"/>
    </location>
</feature>
<gene>
    <name evidence="2" type="primary">Cdca2_0</name>
    <name evidence="2" type="ORF">BRALEP_R14667</name>
</gene>
<protein>
    <submittedName>
        <fullName evidence="2">CDCA2 protein</fullName>
    </submittedName>
</protein>
<evidence type="ECO:0000313" key="3">
    <source>
        <dbReference type="Proteomes" id="UP000520535"/>
    </source>
</evidence>
<evidence type="ECO:0000256" key="1">
    <source>
        <dbReference type="SAM" id="MobiDB-lite"/>
    </source>
</evidence>
<accession>A0A7L2VJ10</accession>
<keyword evidence="3" id="KW-1185">Reference proteome</keyword>
<feature type="region of interest" description="Disordered" evidence="1">
    <location>
        <begin position="278"/>
        <end position="339"/>
    </location>
</feature>
<feature type="compositionally biased region" description="Basic and acidic residues" evidence="1">
    <location>
        <begin position="286"/>
        <end position="299"/>
    </location>
</feature>
<feature type="compositionally biased region" description="Polar residues" evidence="1">
    <location>
        <begin position="306"/>
        <end position="319"/>
    </location>
</feature>
<dbReference type="OrthoDB" id="9947694at2759"/>
<dbReference type="AlphaFoldDB" id="A0A7L2VJ10"/>
<dbReference type="EMBL" id="VYZX01019165">
    <property type="protein sequence ID" value="NXS58312.1"/>
    <property type="molecule type" value="Genomic_DNA"/>
</dbReference>
<name>A0A7L2VJ10_9AVES</name>
<evidence type="ECO:0000313" key="2">
    <source>
        <dbReference type="EMBL" id="NXS58312.1"/>
    </source>
</evidence>
<sequence length="339" mass="38268">MASKKPLLSPIPEIPEVFSSVSSPNSPKANALFSGDVGFSFVLPCSFCCFYCNSYTKNSIDSYLEFSLFFFQFSNIVPDAKCGFDPSDYSQQYKETPWVKEAKESVSLMENEQSAGNLLTKAEGLTGLEFLDQEDSGVQGGAPRTWCPHKDSARGLPSRRRGRRSSTISFPPVETLEMTENNLPVSSFNIDEVLSAPQVKSDSFEPFRRKSENCGEKRVRRSMRLHKDAAIEGLAWVQVPSETQKNPPLVASGHKIRRTISTPILVESENIHHREHLPQLAVPGKENNDSGHLADDPSKRWRRKSTCVSTPQETRTWSQTRRRSITKTLYRRDRSNHKH</sequence>
<dbReference type="Proteomes" id="UP000520535">
    <property type="component" value="Unassembled WGS sequence"/>
</dbReference>